<keyword evidence="1" id="KW-0175">Coiled coil</keyword>
<keyword evidence="2" id="KW-0732">Signal</keyword>
<name>A0A1K0IT30_CUPNE</name>
<accession>A0A1K0IT30</accession>
<feature type="chain" id="PRO_5012927543" evidence="2">
    <location>
        <begin position="29"/>
        <end position="225"/>
    </location>
</feature>
<dbReference type="Pfam" id="PF11180">
    <property type="entry name" value="DUF2968"/>
    <property type="match status" value="1"/>
</dbReference>
<protein>
    <submittedName>
        <fullName evidence="3">Putative signal peptide protein</fullName>
    </submittedName>
</protein>
<organism evidence="3">
    <name type="scientific">Cupriavidus necator</name>
    <name type="common">Alcaligenes eutrophus</name>
    <name type="synonym">Ralstonia eutropha</name>
    <dbReference type="NCBI Taxonomy" id="106590"/>
    <lineage>
        <taxon>Bacteria</taxon>
        <taxon>Pseudomonadati</taxon>
        <taxon>Pseudomonadota</taxon>
        <taxon>Betaproteobacteria</taxon>
        <taxon>Burkholderiales</taxon>
        <taxon>Burkholderiaceae</taxon>
        <taxon>Cupriavidus</taxon>
    </lineage>
</organism>
<dbReference type="AlphaFoldDB" id="A0A1K0IT30"/>
<evidence type="ECO:0000256" key="2">
    <source>
        <dbReference type="SAM" id="SignalP"/>
    </source>
</evidence>
<proteinExistence type="predicted"/>
<dbReference type="InterPro" id="IPR021350">
    <property type="entry name" value="DUF2968"/>
</dbReference>
<feature type="coiled-coil region" evidence="1">
    <location>
        <begin position="133"/>
        <end position="216"/>
    </location>
</feature>
<evidence type="ECO:0000313" key="3">
    <source>
        <dbReference type="EMBL" id="SCU76094.1"/>
    </source>
</evidence>
<sequence length="225" mass="24641">MTDNPSRTRLLAGIIAIQLSVCASAVLAKPDPAPGPGFLADAGPAVDPSSQSLIAELQQRVADGSVRELRASVDGDYGTALLLADDKVLCYVALLYQNKMWRVLRFDNLGAADAAYRNASKQNGAIAGDAIRRQLLATQLRQYERAIEDAQARAEALNNDMRLVQAQRLRMVEDQKTSRAEVQTAELDSRAARAQLEKLRREIRRIESSLADSSEILPVANKSRR</sequence>
<evidence type="ECO:0000256" key="1">
    <source>
        <dbReference type="SAM" id="Coils"/>
    </source>
</evidence>
<reference evidence="3" key="1">
    <citation type="submission" date="2016-09" db="EMBL/GenBank/DDBJ databases">
        <authorList>
            <person name="Capua I."/>
            <person name="De Benedictis P."/>
            <person name="Joannis T."/>
            <person name="Lombin L.H."/>
            <person name="Cattoli G."/>
        </authorList>
    </citation>
    <scope>NUCLEOTIDE SEQUENCE</scope>
    <source>
        <strain evidence="3">B9</strain>
    </source>
</reference>
<gene>
    <name evidence="3" type="ORF">CNECB9_2770002</name>
</gene>
<dbReference type="EMBL" id="FMSH01000198">
    <property type="protein sequence ID" value="SCU76094.1"/>
    <property type="molecule type" value="Genomic_DNA"/>
</dbReference>
<feature type="signal peptide" evidence="2">
    <location>
        <begin position="1"/>
        <end position="28"/>
    </location>
</feature>